<gene>
    <name evidence="3" type="ORF">FHQ07_08720</name>
</gene>
<sequence length="104" mass="10968">MSNGKPDFSNVQGSVQSTGEIKPDFSNVESKVTSTAQINEGGGGGGGEQTYTVAKGDTLSHIAKELYGKAGKWHAIYDANRDVIGDNPDKIYPGQVLKIPAIED</sequence>
<dbReference type="InterPro" id="IPR036779">
    <property type="entry name" value="LysM_dom_sf"/>
</dbReference>
<protein>
    <submittedName>
        <fullName evidence="3">LysM peptidoglycan-binding domain-containing protein</fullName>
    </submittedName>
</protein>
<organism evidence="3 4">
    <name type="scientific">Thermomonas aquatica</name>
    <dbReference type="NCBI Taxonomy" id="2202149"/>
    <lineage>
        <taxon>Bacteria</taxon>
        <taxon>Pseudomonadati</taxon>
        <taxon>Pseudomonadota</taxon>
        <taxon>Gammaproteobacteria</taxon>
        <taxon>Lysobacterales</taxon>
        <taxon>Lysobacteraceae</taxon>
        <taxon>Thermomonas</taxon>
    </lineage>
</organism>
<dbReference type="Proteomes" id="UP000308149">
    <property type="component" value="Chromosome"/>
</dbReference>
<accession>A0A5B7ZQZ5</accession>
<name>A0A5B7ZQZ5_9GAMM</name>
<keyword evidence="4" id="KW-1185">Reference proteome</keyword>
<proteinExistence type="predicted"/>
<dbReference type="SUPFAM" id="SSF54106">
    <property type="entry name" value="LysM domain"/>
    <property type="match status" value="1"/>
</dbReference>
<feature type="compositionally biased region" description="Polar residues" evidence="1">
    <location>
        <begin position="27"/>
        <end position="38"/>
    </location>
</feature>
<dbReference type="CDD" id="cd00118">
    <property type="entry name" value="LysM"/>
    <property type="match status" value="1"/>
</dbReference>
<dbReference type="InterPro" id="IPR052196">
    <property type="entry name" value="Bact_Kbp"/>
</dbReference>
<dbReference type="EMBL" id="CP040871">
    <property type="protein sequence ID" value="QDA57388.1"/>
    <property type="molecule type" value="Genomic_DNA"/>
</dbReference>
<feature type="region of interest" description="Disordered" evidence="1">
    <location>
        <begin position="1"/>
        <end position="49"/>
    </location>
</feature>
<dbReference type="RefSeq" id="WP_139716439.1">
    <property type="nucleotide sequence ID" value="NZ_CP040871.1"/>
</dbReference>
<feature type="domain" description="LysM" evidence="2">
    <location>
        <begin position="49"/>
        <end position="99"/>
    </location>
</feature>
<dbReference type="PANTHER" id="PTHR34700">
    <property type="entry name" value="POTASSIUM BINDING PROTEIN KBP"/>
    <property type="match status" value="1"/>
</dbReference>
<dbReference type="AlphaFoldDB" id="A0A5B7ZQZ5"/>
<dbReference type="Gene3D" id="3.10.350.10">
    <property type="entry name" value="LysM domain"/>
    <property type="match status" value="1"/>
</dbReference>
<dbReference type="PANTHER" id="PTHR34700:SF4">
    <property type="entry name" value="PHAGE-LIKE ELEMENT PBSX PROTEIN XKDP"/>
    <property type="match status" value="1"/>
</dbReference>
<evidence type="ECO:0000313" key="3">
    <source>
        <dbReference type="EMBL" id="QDA57388.1"/>
    </source>
</evidence>
<dbReference type="Pfam" id="PF01476">
    <property type="entry name" value="LysM"/>
    <property type="match status" value="1"/>
</dbReference>
<evidence type="ECO:0000256" key="1">
    <source>
        <dbReference type="SAM" id="MobiDB-lite"/>
    </source>
</evidence>
<dbReference type="InterPro" id="IPR018392">
    <property type="entry name" value="LysM"/>
</dbReference>
<evidence type="ECO:0000259" key="2">
    <source>
        <dbReference type="PROSITE" id="PS51782"/>
    </source>
</evidence>
<dbReference type="SMART" id="SM00257">
    <property type="entry name" value="LysM"/>
    <property type="match status" value="1"/>
</dbReference>
<dbReference type="OrthoDB" id="370541at2"/>
<feature type="compositionally biased region" description="Polar residues" evidence="1">
    <location>
        <begin position="1"/>
        <end position="19"/>
    </location>
</feature>
<reference evidence="3 4" key="1">
    <citation type="submission" date="2019-06" db="EMBL/GenBank/DDBJ databases">
        <title>Thermomonas aquatica sp. nov., isolated from an industrial wastewater treatment plant.</title>
        <authorList>
            <person name="Jeon J.H."/>
            <person name="Park D.-S."/>
        </authorList>
    </citation>
    <scope>NUCLEOTIDE SEQUENCE [LARGE SCALE GENOMIC DNA]</scope>
    <source>
        <strain evidence="3 4">SY21</strain>
    </source>
</reference>
<evidence type="ECO:0000313" key="4">
    <source>
        <dbReference type="Proteomes" id="UP000308149"/>
    </source>
</evidence>
<dbReference type="KEGG" id="thes:FHQ07_08720"/>
<dbReference type="PROSITE" id="PS51782">
    <property type="entry name" value="LYSM"/>
    <property type="match status" value="1"/>
</dbReference>